<dbReference type="PhylomeDB" id="Q7NCH0"/>
<comment type="catalytic activity">
    <reaction evidence="4">
        <text>a 1-acyl-sn-glycero-3-phosphate + an acyl-CoA = a 1,2-diacyl-sn-glycero-3-phosphate + CoA</text>
        <dbReference type="Rhea" id="RHEA:19709"/>
        <dbReference type="ChEBI" id="CHEBI:57287"/>
        <dbReference type="ChEBI" id="CHEBI:57970"/>
        <dbReference type="ChEBI" id="CHEBI:58342"/>
        <dbReference type="ChEBI" id="CHEBI:58608"/>
        <dbReference type="EC" id="2.3.1.51"/>
    </reaction>
</comment>
<feature type="domain" description="Phospholipid/glycerol acyltransferase" evidence="5">
    <location>
        <begin position="60"/>
        <end position="172"/>
    </location>
</feature>
<dbReference type="GO" id="GO:0006654">
    <property type="term" value="P:phosphatidic acid biosynthetic process"/>
    <property type="evidence" value="ECO:0000318"/>
    <property type="project" value="GO_Central"/>
</dbReference>
<evidence type="ECO:0000259" key="5">
    <source>
        <dbReference type="SMART" id="SM00563"/>
    </source>
</evidence>
<dbReference type="EnsemblBacteria" id="BAC90950">
    <property type="protein sequence ID" value="BAC90950"/>
    <property type="gene ID" value="BAC90950"/>
</dbReference>
<reference evidence="6 7" key="1">
    <citation type="journal article" date="2003" name="DNA Res.">
        <title>Complete genome structure of Gloeobacter violaceus PCC 7421, a cyanobacterium that lacks thylakoids.</title>
        <authorList>
            <person name="Nakamura Y."/>
            <person name="Kaneko T."/>
            <person name="Sato S."/>
            <person name="Mimuro M."/>
            <person name="Miyashita H."/>
            <person name="Tsuchiya T."/>
            <person name="Sasamoto S."/>
            <person name="Watanabe A."/>
            <person name="Kawashima K."/>
            <person name="Kishida Y."/>
            <person name="Kiyokawa C."/>
            <person name="Kohara M."/>
            <person name="Matsumoto M."/>
            <person name="Matsuno A."/>
            <person name="Nakazaki N."/>
            <person name="Shimpo S."/>
            <person name="Takeuchi C."/>
            <person name="Yamada M."/>
            <person name="Tabata S."/>
        </authorList>
    </citation>
    <scope>NUCLEOTIDE SEQUENCE [LARGE SCALE GENOMIC DNA]</scope>
    <source>
        <strain evidence="7">ATCC 29082 / PCC 7421</strain>
    </source>
</reference>
<dbReference type="OrthoDB" id="9803035at2"/>
<protein>
    <recommendedName>
        <fullName evidence="4">1-acyl-sn-glycerol-3-phosphate acyltransferase</fullName>
        <ecNumber evidence="4">2.3.1.51</ecNumber>
    </recommendedName>
</protein>
<comment type="domain">
    <text evidence="4">The HXXXXD motif is essential for acyltransferase activity and may constitute the binding site for the phosphate moiety of the glycerol-3-phosphate.</text>
</comment>
<comment type="similarity">
    <text evidence="1 4">Belongs to the 1-acyl-sn-glycerol-3-phosphate acyltransferase family.</text>
</comment>
<dbReference type="GO" id="GO:0003841">
    <property type="term" value="F:1-acylglycerol-3-phosphate O-acyltransferase activity"/>
    <property type="evidence" value="ECO:0000318"/>
    <property type="project" value="GO_Central"/>
</dbReference>
<dbReference type="InterPro" id="IPR002123">
    <property type="entry name" value="Plipid/glycerol_acylTrfase"/>
</dbReference>
<dbReference type="Pfam" id="PF01553">
    <property type="entry name" value="Acyltransferase"/>
    <property type="match status" value="1"/>
</dbReference>
<dbReference type="Proteomes" id="UP000000557">
    <property type="component" value="Chromosome"/>
</dbReference>
<gene>
    <name evidence="6" type="ordered locus">gll3009</name>
</gene>
<dbReference type="EMBL" id="BA000045">
    <property type="protein sequence ID" value="BAC90950.1"/>
    <property type="molecule type" value="Genomic_DNA"/>
</dbReference>
<dbReference type="eggNOG" id="COG0204">
    <property type="taxonomic scope" value="Bacteria"/>
</dbReference>
<evidence type="ECO:0000256" key="4">
    <source>
        <dbReference type="RuleBase" id="RU361267"/>
    </source>
</evidence>
<evidence type="ECO:0000256" key="3">
    <source>
        <dbReference type="ARBA" id="ARBA00023315"/>
    </source>
</evidence>
<accession>Q7NCH0</accession>
<dbReference type="PATRIC" id="fig|251221.4.peg.3036"/>
<reference evidence="6 7" key="2">
    <citation type="journal article" date="2003" name="DNA Res.">
        <title>Complete genome structure of Gloeobacter violaceus PCC 7421, a cyanobacterium that lacks thylakoids (supplement).</title>
        <authorList>
            <person name="Nakamura Y."/>
            <person name="Kaneko T."/>
            <person name="Sato S."/>
            <person name="Mimuro M."/>
            <person name="Miyashita H."/>
            <person name="Tsuchiya T."/>
            <person name="Sasamoto S."/>
            <person name="Watanabe A."/>
            <person name="Kawashima K."/>
            <person name="Kishida Y."/>
            <person name="Kiyokawa C."/>
            <person name="Kohara M."/>
            <person name="Matsumoto M."/>
            <person name="Matsuno A."/>
            <person name="Nakazaki N."/>
            <person name="Shimpo S."/>
            <person name="Takeuchi C."/>
            <person name="Yamada M."/>
            <person name="Tabata S."/>
        </authorList>
    </citation>
    <scope>NUCLEOTIDE SEQUENCE [LARGE SCALE GENOMIC DNA]</scope>
    <source>
        <strain evidence="7">ATCC 29082 / PCC 7421</strain>
    </source>
</reference>
<dbReference type="PANTHER" id="PTHR10434:SF11">
    <property type="entry name" value="1-ACYL-SN-GLYCEROL-3-PHOSPHATE ACYLTRANSFERASE"/>
    <property type="match status" value="1"/>
</dbReference>
<keyword evidence="4" id="KW-0444">Lipid biosynthesis</keyword>
<dbReference type="InParanoid" id="Q7NCH0"/>
<organism evidence="6 7">
    <name type="scientific">Gloeobacter violaceus (strain ATCC 29082 / PCC 7421)</name>
    <dbReference type="NCBI Taxonomy" id="251221"/>
    <lineage>
        <taxon>Bacteria</taxon>
        <taxon>Bacillati</taxon>
        <taxon>Cyanobacteriota</taxon>
        <taxon>Cyanophyceae</taxon>
        <taxon>Gloeobacterales</taxon>
        <taxon>Gloeobacteraceae</taxon>
        <taxon>Gloeobacter</taxon>
    </lineage>
</organism>
<proteinExistence type="inferred from homology"/>
<dbReference type="NCBIfam" id="TIGR00530">
    <property type="entry name" value="AGP_acyltrn"/>
    <property type="match status" value="1"/>
</dbReference>
<dbReference type="HOGENOM" id="CLU_027938_4_5_3"/>
<dbReference type="CDD" id="cd07989">
    <property type="entry name" value="LPLAT_AGPAT-like"/>
    <property type="match status" value="1"/>
</dbReference>
<evidence type="ECO:0000256" key="1">
    <source>
        <dbReference type="ARBA" id="ARBA00008655"/>
    </source>
</evidence>
<dbReference type="PANTHER" id="PTHR10434">
    <property type="entry name" value="1-ACYL-SN-GLYCEROL-3-PHOSPHATE ACYLTRANSFERASE"/>
    <property type="match status" value="1"/>
</dbReference>
<keyword evidence="3 4" id="KW-0012">Acyltransferase</keyword>
<name>Q7NCH0_GLOVI</name>
<keyword evidence="4" id="KW-1208">Phospholipid metabolism</keyword>
<dbReference type="SUPFAM" id="SSF69593">
    <property type="entry name" value="Glycerol-3-phosphate (1)-acyltransferase"/>
    <property type="match status" value="1"/>
</dbReference>
<keyword evidence="7" id="KW-1185">Reference proteome</keyword>
<evidence type="ECO:0000256" key="2">
    <source>
        <dbReference type="ARBA" id="ARBA00022679"/>
    </source>
</evidence>
<dbReference type="InterPro" id="IPR004552">
    <property type="entry name" value="AGP_acyltrans"/>
</dbReference>
<keyword evidence="2 4" id="KW-0808">Transferase</keyword>
<dbReference type="STRING" id="251221.gene:10760513"/>
<dbReference type="SMART" id="SM00563">
    <property type="entry name" value="PlsC"/>
    <property type="match status" value="1"/>
</dbReference>
<dbReference type="FunCoup" id="Q7NCH0">
    <property type="interactions" value="118"/>
</dbReference>
<dbReference type="AlphaFoldDB" id="Q7NCH0"/>
<evidence type="ECO:0000313" key="6">
    <source>
        <dbReference type="EMBL" id="BAC90950.1"/>
    </source>
</evidence>
<evidence type="ECO:0000313" key="7">
    <source>
        <dbReference type="Proteomes" id="UP000000557"/>
    </source>
</evidence>
<dbReference type="GO" id="GO:0016020">
    <property type="term" value="C:membrane"/>
    <property type="evidence" value="ECO:0007669"/>
    <property type="project" value="InterPro"/>
</dbReference>
<dbReference type="KEGG" id="gvi:gll3009"/>
<sequence length="230" mass="24092">MSTPAPGATAESKPVQQTLRPEQTLLPYHLLKWLVVSPLLHTALRMRITGAEHVPPSGPVILASSHASHLDPVILANCARRPVAFMAKEELFRVPVLKSLIRVYGAFPVRRGTGDRGAIRTALEALEAGWAVGIFVGGTRTADGRVATPQLGAAMIAAKAQVPIVPVAVGGTGRILPKGSVLPRLHSVAVAFGPPLDPPADTRRAALEAVTALCTEQIHHLLEAGAATAD</sequence>
<keyword evidence="4" id="KW-0443">Lipid metabolism</keyword>
<dbReference type="EC" id="2.3.1.51" evidence="4"/>
<keyword evidence="4" id="KW-0594">Phospholipid biosynthesis</keyword>